<evidence type="ECO:0000256" key="1">
    <source>
        <dbReference type="SAM" id="MobiDB-lite"/>
    </source>
</evidence>
<proteinExistence type="predicted"/>
<keyword evidence="3" id="KW-1185">Reference proteome</keyword>
<dbReference type="Proteomes" id="UP000551758">
    <property type="component" value="Unassembled WGS sequence"/>
</dbReference>
<accession>A0A7J7EMX4</accession>
<organism evidence="2 3">
    <name type="scientific">Diceros bicornis minor</name>
    <name type="common">South-central black rhinoceros</name>
    <dbReference type="NCBI Taxonomy" id="77932"/>
    <lineage>
        <taxon>Eukaryota</taxon>
        <taxon>Metazoa</taxon>
        <taxon>Chordata</taxon>
        <taxon>Craniata</taxon>
        <taxon>Vertebrata</taxon>
        <taxon>Euteleostomi</taxon>
        <taxon>Mammalia</taxon>
        <taxon>Eutheria</taxon>
        <taxon>Laurasiatheria</taxon>
        <taxon>Perissodactyla</taxon>
        <taxon>Rhinocerotidae</taxon>
        <taxon>Diceros</taxon>
    </lineage>
</organism>
<dbReference type="AlphaFoldDB" id="A0A7J7EMX4"/>
<reference evidence="2 3" key="1">
    <citation type="journal article" date="2020" name="Mol. Biol. Evol.">
        <title>Interspecific Gene Flow and the Evolution of Specialization in Black and White Rhinoceros.</title>
        <authorList>
            <person name="Moodley Y."/>
            <person name="Westbury M.V."/>
            <person name="Russo I.M."/>
            <person name="Gopalakrishnan S."/>
            <person name="Rakotoarivelo A."/>
            <person name="Olsen R.A."/>
            <person name="Prost S."/>
            <person name="Tunstall T."/>
            <person name="Ryder O.A."/>
            <person name="Dalen L."/>
            <person name="Bruford M.W."/>
        </authorList>
    </citation>
    <scope>NUCLEOTIDE SEQUENCE [LARGE SCALE GENOMIC DNA]</scope>
    <source>
        <strain evidence="2">SBR-YM</strain>
        <tissue evidence="2">Skin</tissue>
    </source>
</reference>
<name>A0A7J7EMX4_DICBM</name>
<evidence type="ECO:0000313" key="2">
    <source>
        <dbReference type="EMBL" id="KAF5917053.1"/>
    </source>
</evidence>
<feature type="region of interest" description="Disordered" evidence="1">
    <location>
        <begin position="80"/>
        <end position="99"/>
    </location>
</feature>
<protein>
    <submittedName>
        <fullName evidence="2">Uncharacterized protein</fullName>
    </submittedName>
</protein>
<sequence>MPILHEHSLITDFSPTHVIKKLQTKKNSNTAEVFQTAMLERRESHEIKDFYFGEIQKNMHDFECQWRTYERNYKGVPLTHKNNLTGRRDQHGRRDAGNMPIENRLGLSFQDELQIFCQTEGKIYECNAVEKSINSSSSVSPLQRIPPCVQTNISNKFTQTPDFGDLEQHLSTLNDVSCEMFLDPTTAPHRPSIEIPVPRPLNCFSLTSRTCLQPAGKIAFDLNRFQLKRKRS</sequence>
<gene>
    <name evidence="2" type="ORF">HPG69_013977</name>
</gene>
<evidence type="ECO:0000313" key="3">
    <source>
        <dbReference type="Proteomes" id="UP000551758"/>
    </source>
</evidence>
<feature type="compositionally biased region" description="Basic and acidic residues" evidence="1">
    <location>
        <begin position="86"/>
        <end position="96"/>
    </location>
</feature>
<dbReference type="EMBL" id="JACDTQ010002604">
    <property type="protein sequence ID" value="KAF5917053.1"/>
    <property type="molecule type" value="Genomic_DNA"/>
</dbReference>
<comment type="caution">
    <text evidence="2">The sequence shown here is derived from an EMBL/GenBank/DDBJ whole genome shotgun (WGS) entry which is preliminary data.</text>
</comment>